<dbReference type="SUPFAM" id="SSF56059">
    <property type="entry name" value="Glutathione synthetase ATP-binding domain-like"/>
    <property type="match status" value="1"/>
</dbReference>
<dbReference type="InParanoid" id="A0A0V0R507"/>
<dbReference type="PANTHER" id="PTHR46810:SF1">
    <property type="entry name" value="INACTIVE POLYGLYCYLASE TTLL10"/>
    <property type="match status" value="1"/>
</dbReference>
<dbReference type="PANTHER" id="PTHR46810">
    <property type="entry name" value="INACTIVE POLYGLYCYLASE TTLL10"/>
    <property type="match status" value="1"/>
</dbReference>
<dbReference type="EMBL" id="LDAU01000047">
    <property type="protein sequence ID" value="KRX09570.1"/>
    <property type="molecule type" value="Genomic_DNA"/>
</dbReference>
<dbReference type="Proteomes" id="UP000054937">
    <property type="component" value="Unassembled WGS sequence"/>
</dbReference>
<dbReference type="InterPro" id="IPR004344">
    <property type="entry name" value="TTL/TTLL_fam"/>
</dbReference>
<dbReference type="InterPro" id="IPR027752">
    <property type="entry name" value="TTLL10"/>
</dbReference>
<comment type="caution">
    <text evidence="1">The sequence shown here is derived from an EMBL/GenBank/DDBJ whole genome shotgun (WGS) entry which is preliminary data.</text>
</comment>
<gene>
    <name evidence="1" type="ORF">PPERSA_09400</name>
</gene>
<evidence type="ECO:0008006" key="3">
    <source>
        <dbReference type="Google" id="ProtNLM"/>
    </source>
</evidence>
<dbReference type="OrthoDB" id="291607at2759"/>
<evidence type="ECO:0000313" key="2">
    <source>
        <dbReference type="Proteomes" id="UP000054937"/>
    </source>
</evidence>
<dbReference type="Pfam" id="PF03133">
    <property type="entry name" value="TTL"/>
    <property type="match status" value="1"/>
</dbReference>
<name>A0A0V0R507_PSEPJ</name>
<dbReference type="PROSITE" id="PS51221">
    <property type="entry name" value="TTL"/>
    <property type="match status" value="1"/>
</dbReference>
<protein>
    <recommendedName>
        <fullName evidence="3">Tubulin-tyrosine ligase/Tubulin polyglutamylase</fullName>
    </recommendedName>
</protein>
<organism evidence="1 2">
    <name type="scientific">Pseudocohnilembus persalinus</name>
    <name type="common">Ciliate</name>
    <dbReference type="NCBI Taxonomy" id="266149"/>
    <lineage>
        <taxon>Eukaryota</taxon>
        <taxon>Sar</taxon>
        <taxon>Alveolata</taxon>
        <taxon>Ciliophora</taxon>
        <taxon>Intramacronucleata</taxon>
        <taxon>Oligohymenophorea</taxon>
        <taxon>Scuticociliatia</taxon>
        <taxon>Philasterida</taxon>
        <taxon>Pseudocohnilembidae</taxon>
        <taxon>Pseudocohnilembus</taxon>
    </lineage>
</organism>
<evidence type="ECO:0000313" key="1">
    <source>
        <dbReference type="EMBL" id="KRX09570.1"/>
    </source>
</evidence>
<keyword evidence="2" id="KW-1185">Reference proteome</keyword>
<dbReference type="AlphaFoldDB" id="A0A0V0R507"/>
<accession>A0A0V0R507</accession>
<reference evidence="1 2" key="1">
    <citation type="journal article" date="2015" name="Sci. Rep.">
        <title>Genome of the facultative scuticociliatosis pathogen Pseudocohnilembus persalinus provides insight into its virulence through horizontal gene transfer.</title>
        <authorList>
            <person name="Xiong J."/>
            <person name="Wang G."/>
            <person name="Cheng J."/>
            <person name="Tian M."/>
            <person name="Pan X."/>
            <person name="Warren A."/>
            <person name="Jiang C."/>
            <person name="Yuan D."/>
            <person name="Miao W."/>
        </authorList>
    </citation>
    <scope>NUCLEOTIDE SEQUENCE [LARGE SCALE GENOMIC DNA]</scope>
    <source>
        <strain evidence="1">36N120E</strain>
    </source>
</reference>
<dbReference type="GO" id="GO:0070737">
    <property type="term" value="F:protein-glycine ligase activity, elongating"/>
    <property type="evidence" value="ECO:0007669"/>
    <property type="project" value="TreeGrafter"/>
</dbReference>
<dbReference type="Gene3D" id="3.30.470.20">
    <property type="entry name" value="ATP-grasp fold, B domain"/>
    <property type="match status" value="1"/>
</dbReference>
<proteinExistence type="predicted"/>
<sequence>MENPLLKDNKKVDLRVYVLIASLNPLVVLYQDGWVKQCILPYEQNIDENDNDWKFKHITNVQFQFQQKYYQINKEIVGELCYSSVKFKDFLKQEKNLGDKELAALNEEAQKIIAYSIMSAKDKLIDRKGSFQLIGVDLILDENLNIKLIELNCNAGLNSDFKCQKYVIPQLIQSNFDLILETQSNLSTLKQKWEEPDKLELGRWQIVINEAANYNILDNYLLQNKNKIQEKKNRQKLIEL</sequence>